<dbReference type="Proteomes" id="UP000193144">
    <property type="component" value="Unassembled WGS sequence"/>
</dbReference>
<dbReference type="EMBL" id="MCFA01000004">
    <property type="protein sequence ID" value="ORY18946.1"/>
    <property type="molecule type" value="Genomic_DNA"/>
</dbReference>
<keyword evidence="2" id="KW-1185">Reference proteome</keyword>
<comment type="caution">
    <text evidence="1">The sequence shown here is derived from an EMBL/GenBank/DDBJ whole genome shotgun (WGS) entry which is preliminary data.</text>
</comment>
<reference evidence="1 2" key="1">
    <citation type="submission" date="2016-07" db="EMBL/GenBank/DDBJ databases">
        <title>Pervasive Adenine N6-methylation of Active Genes in Fungi.</title>
        <authorList>
            <consortium name="DOE Joint Genome Institute"/>
            <person name="Mondo S.J."/>
            <person name="Dannebaum R.O."/>
            <person name="Kuo R.C."/>
            <person name="Labutti K."/>
            <person name="Haridas S."/>
            <person name="Kuo A."/>
            <person name="Salamov A."/>
            <person name="Ahrendt S.R."/>
            <person name="Lipzen A."/>
            <person name="Sullivan W."/>
            <person name="Andreopoulos W.B."/>
            <person name="Clum A."/>
            <person name="Lindquist E."/>
            <person name="Daum C."/>
            <person name="Ramamoorthy G.K."/>
            <person name="Gryganskyi A."/>
            <person name="Culley D."/>
            <person name="Magnuson J.K."/>
            <person name="James T.Y."/>
            <person name="O'Malley M.A."/>
            <person name="Stajich J.E."/>
            <person name="Spatafora J.W."/>
            <person name="Visel A."/>
            <person name="Grigoriev I.V."/>
        </authorList>
    </citation>
    <scope>NUCLEOTIDE SEQUENCE [LARGE SCALE GENOMIC DNA]</scope>
    <source>
        <strain evidence="1 2">CBS 115471</strain>
    </source>
</reference>
<evidence type="ECO:0000313" key="2">
    <source>
        <dbReference type="Proteomes" id="UP000193144"/>
    </source>
</evidence>
<evidence type="ECO:0000313" key="1">
    <source>
        <dbReference type="EMBL" id="ORY18946.1"/>
    </source>
</evidence>
<sequence length="152" mass="16827">MSPRFEDSADFYAHCLPTLSQTTVHISNLNRQHQVRPSSLHLDLLWPELLTSHTGHMLSKPGKDGARTIETMNADKCWPSPDEICRIGFDLPHGSKANQGAARIRTTHIQTSGGCDSKDEAGLAEVDRVEINAETDGWSKAVVESDPDEKMY</sequence>
<organism evidence="1 2">
    <name type="scientific">Clohesyomyces aquaticus</name>
    <dbReference type="NCBI Taxonomy" id="1231657"/>
    <lineage>
        <taxon>Eukaryota</taxon>
        <taxon>Fungi</taxon>
        <taxon>Dikarya</taxon>
        <taxon>Ascomycota</taxon>
        <taxon>Pezizomycotina</taxon>
        <taxon>Dothideomycetes</taxon>
        <taxon>Pleosporomycetidae</taxon>
        <taxon>Pleosporales</taxon>
        <taxon>Lindgomycetaceae</taxon>
        <taxon>Clohesyomyces</taxon>
    </lineage>
</organism>
<protein>
    <submittedName>
        <fullName evidence="1">Uncharacterized protein</fullName>
    </submittedName>
</protein>
<gene>
    <name evidence="1" type="ORF">BCR34DRAFT_258966</name>
</gene>
<name>A0A1Y2A8V5_9PLEO</name>
<proteinExistence type="predicted"/>
<accession>A0A1Y2A8V5</accession>
<dbReference type="AlphaFoldDB" id="A0A1Y2A8V5"/>